<evidence type="ECO:0000256" key="1">
    <source>
        <dbReference type="ARBA" id="ARBA00022737"/>
    </source>
</evidence>
<dbReference type="EMBL" id="CP048877">
    <property type="protein sequence ID" value="QIJ72291.1"/>
    <property type="molecule type" value="Genomic_DNA"/>
</dbReference>
<proteinExistence type="predicted"/>
<sequence length="256" mass="28339">MLCSRRTSGSLSPELLEPLKDFTMAREKKTGGFGATPRLPATVEDTYYALRISHLLGFEVDQETHLRYLWDQPYGHIGLASVLFKAAWSLKTLGGTIPETLWQGLPSASPEMPLSELSYLARLTRLLEISRGPTSGLKRLALDKEVRTIRDLYFLLQVIGPGEKLRPLLDWVLAAQNPDGGFGFFPGTTSYLENAYFACFILKAFGLSPRQPDALGAFALSCRRKDGGFARAPGGVSFLETSWYALCILRGLNFII</sequence>
<accession>A0A6G7PXP3</accession>
<dbReference type="Proteomes" id="UP000502179">
    <property type="component" value="Chromosome"/>
</dbReference>
<dbReference type="KEGG" id="tav:G4V39_08415"/>
<feature type="domain" description="Prenyltransferase alpha-alpha toroid" evidence="2">
    <location>
        <begin position="17"/>
        <end position="57"/>
    </location>
</feature>
<dbReference type="SUPFAM" id="SSF48239">
    <property type="entry name" value="Terpenoid cyclases/Protein prenyltransferases"/>
    <property type="match status" value="1"/>
</dbReference>
<dbReference type="GO" id="GO:0003824">
    <property type="term" value="F:catalytic activity"/>
    <property type="evidence" value="ECO:0007669"/>
    <property type="project" value="InterPro"/>
</dbReference>
<keyword evidence="1" id="KW-0677">Repeat</keyword>
<dbReference type="AlphaFoldDB" id="A0A6G7PXP3"/>
<gene>
    <name evidence="3" type="ORF">G4V39_08415</name>
</gene>
<organism evidence="3 4">
    <name type="scientific">Thermosulfuriphilus ammonigenes</name>
    <dbReference type="NCBI Taxonomy" id="1936021"/>
    <lineage>
        <taxon>Bacteria</taxon>
        <taxon>Pseudomonadati</taxon>
        <taxon>Thermodesulfobacteriota</taxon>
        <taxon>Thermodesulfobacteria</taxon>
        <taxon>Thermodesulfobacteriales</taxon>
        <taxon>Thermodesulfobacteriaceae</taxon>
        <taxon>Thermosulfuriphilus</taxon>
    </lineage>
</organism>
<evidence type="ECO:0000259" key="2">
    <source>
        <dbReference type="Pfam" id="PF00432"/>
    </source>
</evidence>
<dbReference type="InterPro" id="IPR008930">
    <property type="entry name" value="Terpenoid_cyclase/PrenylTrfase"/>
</dbReference>
<evidence type="ECO:0000313" key="4">
    <source>
        <dbReference type="Proteomes" id="UP000502179"/>
    </source>
</evidence>
<dbReference type="InterPro" id="IPR001330">
    <property type="entry name" value="Prenyltrans"/>
</dbReference>
<dbReference type="RefSeq" id="WP_166032509.1">
    <property type="nucleotide sequence ID" value="NZ_CP048877.1"/>
</dbReference>
<protein>
    <recommendedName>
        <fullName evidence="2">Prenyltransferase alpha-alpha toroid domain-containing protein</fullName>
    </recommendedName>
</protein>
<keyword evidence="4" id="KW-1185">Reference proteome</keyword>
<reference evidence="3 4" key="1">
    <citation type="submission" date="2020-02" db="EMBL/GenBank/DDBJ databases">
        <title>Genome analysis of Thermosulfuriphilus ammonigenes ST65T, an anaerobic thermophilic chemolithoautotrophic bacterium isolated from a deep-sea hydrothermal vent.</title>
        <authorList>
            <person name="Slobodkina G."/>
            <person name="Allioux M."/>
            <person name="Merkel A."/>
            <person name="Alain K."/>
            <person name="Jebbar M."/>
            <person name="Slobodkin A."/>
        </authorList>
    </citation>
    <scope>NUCLEOTIDE SEQUENCE [LARGE SCALE GENOMIC DNA]</scope>
    <source>
        <strain evidence="3 4">ST65</strain>
    </source>
</reference>
<feature type="domain" description="Prenyltransferase alpha-alpha toroid" evidence="2">
    <location>
        <begin position="167"/>
        <end position="248"/>
    </location>
</feature>
<name>A0A6G7PXP3_9BACT</name>
<dbReference type="Pfam" id="PF00432">
    <property type="entry name" value="Prenyltrans"/>
    <property type="match status" value="2"/>
</dbReference>
<dbReference type="Gene3D" id="1.50.10.20">
    <property type="match status" value="1"/>
</dbReference>
<evidence type="ECO:0000313" key="3">
    <source>
        <dbReference type="EMBL" id="QIJ72291.1"/>
    </source>
</evidence>